<keyword evidence="5 8" id="KW-0863">Zinc-finger</keyword>
<evidence type="ECO:0000256" key="1">
    <source>
        <dbReference type="ARBA" id="ARBA00022603"/>
    </source>
</evidence>
<feature type="region of interest" description="Disordered" evidence="9">
    <location>
        <begin position="1475"/>
        <end position="1499"/>
    </location>
</feature>
<dbReference type="CDD" id="cd15492">
    <property type="entry name" value="PHD_BRPF_JADE_like"/>
    <property type="match status" value="1"/>
</dbReference>
<dbReference type="InterPro" id="IPR013083">
    <property type="entry name" value="Znf_RING/FYVE/PHD"/>
</dbReference>
<evidence type="ECO:0000259" key="11">
    <source>
        <dbReference type="PROSITE" id="PS50280"/>
    </source>
</evidence>
<keyword evidence="2" id="KW-0808">Transferase</keyword>
<dbReference type="InterPro" id="IPR045606">
    <property type="entry name" value="ATXR3_C"/>
</dbReference>
<feature type="region of interest" description="Disordered" evidence="9">
    <location>
        <begin position="671"/>
        <end position="730"/>
    </location>
</feature>
<evidence type="ECO:0000256" key="9">
    <source>
        <dbReference type="SAM" id="MobiDB-lite"/>
    </source>
</evidence>
<feature type="domain" description="PHD-type" evidence="10">
    <location>
        <begin position="8"/>
        <end position="58"/>
    </location>
</feature>
<keyword evidence="4" id="KW-0479">Metal-binding</keyword>
<feature type="compositionally biased region" description="Basic residues" evidence="9">
    <location>
        <begin position="435"/>
        <end position="451"/>
    </location>
</feature>
<dbReference type="PROSITE" id="PS50868">
    <property type="entry name" value="POST_SET"/>
    <property type="match status" value="1"/>
</dbReference>
<feature type="compositionally biased region" description="Polar residues" evidence="9">
    <location>
        <begin position="1479"/>
        <end position="1490"/>
    </location>
</feature>
<evidence type="ECO:0000259" key="12">
    <source>
        <dbReference type="PROSITE" id="PS50868"/>
    </source>
</evidence>
<dbReference type="InterPro" id="IPR001965">
    <property type="entry name" value="Znf_PHD"/>
</dbReference>
<dbReference type="Pfam" id="PF00628">
    <property type="entry name" value="PHD"/>
    <property type="match status" value="1"/>
</dbReference>
<evidence type="ECO:0000256" key="3">
    <source>
        <dbReference type="ARBA" id="ARBA00022691"/>
    </source>
</evidence>
<feature type="domain" description="Post-SET" evidence="12">
    <location>
        <begin position="919"/>
        <end position="935"/>
    </location>
</feature>
<dbReference type="PROSITE" id="PS50280">
    <property type="entry name" value="SET"/>
    <property type="match status" value="1"/>
</dbReference>
<feature type="region of interest" description="Disordered" evidence="9">
    <location>
        <begin position="299"/>
        <end position="335"/>
    </location>
</feature>
<accession>A0ABP0SK93</accession>
<evidence type="ECO:0000256" key="4">
    <source>
        <dbReference type="ARBA" id="ARBA00022723"/>
    </source>
</evidence>
<dbReference type="SUPFAM" id="SSF82199">
    <property type="entry name" value="SET domain"/>
    <property type="match status" value="1"/>
</dbReference>
<keyword evidence="3" id="KW-0949">S-adenosyl-L-methionine</keyword>
<dbReference type="Pfam" id="PF19633">
    <property type="entry name" value="SDG2_C"/>
    <property type="match status" value="2"/>
</dbReference>
<dbReference type="InterPro" id="IPR003616">
    <property type="entry name" value="Post-SET_dom"/>
</dbReference>
<dbReference type="InterPro" id="IPR019787">
    <property type="entry name" value="Znf_PHD-finger"/>
</dbReference>
<evidence type="ECO:0000256" key="7">
    <source>
        <dbReference type="ARBA" id="ARBA00022853"/>
    </source>
</evidence>
<dbReference type="Proteomes" id="UP001642464">
    <property type="component" value="Unassembled WGS sequence"/>
</dbReference>
<evidence type="ECO:0000313" key="13">
    <source>
        <dbReference type="EMBL" id="CAK9112670.1"/>
    </source>
</evidence>
<proteinExistence type="predicted"/>
<name>A0ABP0SK93_9DINO</name>
<dbReference type="PROSITE" id="PS50016">
    <property type="entry name" value="ZF_PHD_2"/>
    <property type="match status" value="1"/>
</dbReference>
<dbReference type="PANTHER" id="PTHR46655">
    <property type="entry name" value="HISTONE-LYSINE N-METHYLTRANSFERASE ATXR3"/>
    <property type="match status" value="1"/>
</dbReference>
<keyword evidence="7" id="KW-0156">Chromatin regulator</keyword>
<dbReference type="EMBL" id="CAXAMM010044010">
    <property type="protein sequence ID" value="CAK9112670.1"/>
    <property type="molecule type" value="Genomic_DNA"/>
</dbReference>
<gene>
    <name evidence="13" type="ORF">SCF082_LOCUS52236</name>
</gene>
<feature type="compositionally biased region" description="Low complexity" evidence="9">
    <location>
        <begin position="678"/>
        <end position="696"/>
    </location>
</feature>
<dbReference type="SUPFAM" id="SSF57903">
    <property type="entry name" value="FYVE/PHD zinc finger"/>
    <property type="match status" value="1"/>
</dbReference>
<dbReference type="Gene3D" id="2.170.270.10">
    <property type="entry name" value="SET domain"/>
    <property type="match status" value="1"/>
</dbReference>
<dbReference type="Pfam" id="PF13832">
    <property type="entry name" value="zf-HC5HC2H_2"/>
    <property type="match status" value="1"/>
</dbReference>
<dbReference type="SMART" id="SM00317">
    <property type="entry name" value="SET"/>
    <property type="match status" value="1"/>
</dbReference>
<keyword evidence="1" id="KW-0489">Methyltransferase</keyword>
<dbReference type="InterPro" id="IPR011011">
    <property type="entry name" value="Znf_FYVE_PHD"/>
</dbReference>
<evidence type="ECO:0000256" key="5">
    <source>
        <dbReference type="ARBA" id="ARBA00022771"/>
    </source>
</evidence>
<evidence type="ECO:0000313" key="14">
    <source>
        <dbReference type="Proteomes" id="UP001642464"/>
    </source>
</evidence>
<keyword evidence="6" id="KW-0862">Zinc</keyword>
<dbReference type="InterPro" id="IPR046341">
    <property type="entry name" value="SET_dom_sf"/>
</dbReference>
<evidence type="ECO:0000259" key="10">
    <source>
        <dbReference type="PROSITE" id="PS50016"/>
    </source>
</evidence>
<sequence length="1656" mass="184094">MNLGAGAEALCAVCLHGDDAADNQVLFCDACDQAMHQACYRVDSVPEGDWFCDSCTELLGSQGEALVVSRRVKSLTKSLRRECALCPNSVLQGGFLETDKGEWVHAPCALHNKLVMWPQGSRKVSIDAIPEEETRAWTCEICAKSGYRGCIECTGGCKTSFFHVTCAMIRGAKLGYGQDRCPSCYVQQEIAQQRKTFVDMLTQQLPAGETRTALQERTENGDFDRLPFKAALGELCSVEKHNDSNLVRIFQELSKTPGPRSAEDLGTFKSICDDLKGNKNFNSVIKRAYHTVLPEDKEKELAHDGAGEAPANGGDVAKKRAPQPDSTVSSFTRRRRKAKAPFPGFSDSPLLWFNLEGFANAVMRSSFPSQNGVAVDLAEFVRSCVRAAARLIERLFVRQTKERAERDFLLRQLRQADPSSLAELFGEGDNDGSGARKRKSKSKGGKKRKRAAGGPESSIEENPKEGEEQGDNTRLLEQTDDLRLGSAKDYSAFRVLGVQLEKNTREEPYLHGSWNKAPYSRRPYEEISEYAPTPGMSEKQQAEILQILQTSKKPECDQTDDCAKPVPYSIALSTFDTPLRCKSRRVGCPRSAVGRRKPVKLGQDVIVSDMWGLDCFTRRNMQSVMEIVCGIESKEVQRALIQKLLLPVIDLQPPHRAHNLLHTLQSILKAVGPPPASPEEASAPASSKQTQDTSDTSEAKKDGGKRSKKAKKQDDKKDSLQIESDYQPDDSPAVATAVARVVEQLVASGQSLGISVELIRNVAVYLLFALRNWGLNMFRIHPKGVGVQCSAAQGLPSGTFVTEYLGELFAPWRWFEKQDAIKNAQRKLNFKPVLPDFYNIMMERHGDDQEGFDLAYIDPIVRGNFASRLSHSCEPNCATVVMVVDGKYVVCVYTLREISFGEELTFDYSSVTEDENEFKAATCLCGSLRCRGSFLYYSGVGAFAQVISESHTFLHRNTAVYKACANPHMEPTDFARLHKHGIKQAVLRDGPTWIQKWISLLLEYAEFECRELAHRFALQTFKGRLVYTERDAELEARGVLSNRVQNIAITINKLRNFLNAERPLAAIQPSFATSAAPLVVLSDDEVVLRLWVASESTLRVTLDAILSHPAVIAKPDIKVQASQVLALHEGGHEMDRKAVRETLLQVRDLLWSMPEAGPMFVAAGDLLTWLAYTKHMFTSTAYPGTRSAPIGIRNVDIGRDGSVVGAIKKSSASKAKSKEYSEAERHKVTVKRVKTDGDREAWTAVKPVQAEKGQEDLADDASLVKSQRPPGPLLLPYWFDYDDHSGDVRLSACDASSFQVLEFRQDKNHRYLWSLRLEGEGGEDVKEDASTSESRASQAAATLLTVAVPSATRKPSKYKRIRVLRNPMPGAVAFYVFRPQRIVRGVPQPVKERSKGTLAVTRVVPDEPVLPPKIEGVRWVNMGLFYAFDVALPGTTEFCALDHENNLQSFFAFTDEFFRARLRFANAKETFLLSPSHAPPNQNGSPSFNADNAGASLSLSSSSSAAAQEQLHHSRQQPKKIPKAIDPLKVVFTEAKKYQSGYVWGHMSGWFKQTVASPDASLSAERRGTLSLPDIQSCFSGPSTTSYKDRQQIIERIQFSPDAMWPTGSHWSFKNKFKLYGSPWLDDVIEPGLDHVRKVVNDMEFHIRHKRPPPRK</sequence>
<evidence type="ECO:0000256" key="8">
    <source>
        <dbReference type="PROSITE-ProRule" id="PRU00146"/>
    </source>
</evidence>
<dbReference type="SMART" id="SM00249">
    <property type="entry name" value="PHD"/>
    <property type="match status" value="2"/>
</dbReference>
<feature type="region of interest" description="Disordered" evidence="9">
    <location>
        <begin position="421"/>
        <end position="474"/>
    </location>
</feature>
<evidence type="ECO:0000256" key="2">
    <source>
        <dbReference type="ARBA" id="ARBA00022679"/>
    </source>
</evidence>
<dbReference type="Pfam" id="PF00856">
    <property type="entry name" value="SET"/>
    <property type="match status" value="1"/>
</dbReference>
<dbReference type="InterPro" id="IPR001214">
    <property type="entry name" value="SET_dom"/>
</dbReference>
<dbReference type="PANTHER" id="PTHR46655:SF1">
    <property type="entry name" value="HISTONE-LYSINE N-METHYLTRANSFERASE ATXR3"/>
    <property type="match status" value="1"/>
</dbReference>
<reference evidence="13 14" key="1">
    <citation type="submission" date="2024-02" db="EMBL/GenBank/DDBJ databases">
        <authorList>
            <person name="Chen Y."/>
            <person name="Shah S."/>
            <person name="Dougan E. K."/>
            <person name="Thang M."/>
            <person name="Chan C."/>
        </authorList>
    </citation>
    <scope>NUCLEOTIDE SEQUENCE [LARGE SCALE GENOMIC DNA]</scope>
</reference>
<keyword evidence="14" id="KW-1185">Reference proteome</keyword>
<protein>
    <submittedName>
        <fullName evidence="13">Histone-lysine N-methyltransferase ATXR3 (Protein SET DOMAIN GROUP 2) (Trithorax-related protein 3) (TRX-related protein 3)</fullName>
    </submittedName>
</protein>
<comment type="caution">
    <text evidence="13">The sequence shown here is derived from an EMBL/GenBank/DDBJ whole genome shotgun (WGS) entry which is preliminary data.</text>
</comment>
<dbReference type="Gene3D" id="3.30.40.10">
    <property type="entry name" value="Zinc/RING finger domain, C3HC4 (zinc finger)"/>
    <property type="match status" value="2"/>
</dbReference>
<feature type="domain" description="SET" evidence="11">
    <location>
        <begin position="773"/>
        <end position="909"/>
    </location>
</feature>
<evidence type="ECO:0000256" key="6">
    <source>
        <dbReference type="ARBA" id="ARBA00022833"/>
    </source>
</evidence>
<organism evidence="13 14">
    <name type="scientific">Durusdinium trenchii</name>
    <dbReference type="NCBI Taxonomy" id="1381693"/>
    <lineage>
        <taxon>Eukaryota</taxon>
        <taxon>Sar</taxon>
        <taxon>Alveolata</taxon>
        <taxon>Dinophyceae</taxon>
        <taxon>Suessiales</taxon>
        <taxon>Symbiodiniaceae</taxon>
        <taxon>Durusdinium</taxon>
    </lineage>
</organism>